<organism evidence="5 6">
    <name type="scientific">Natrinema ejinorense</name>
    <dbReference type="NCBI Taxonomy" id="373386"/>
    <lineage>
        <taxon>Archaea</taxon>
        <taxon>Methanobacteriati</taxon>
        <taxon>Methanobacteriota</taxon>
        <taxon>Stenosarchaea group</taxon>
        <taxon>Halobacteria</taxon>
        <taxon>Halobacteriales</taxon>
        <taxon>Natrialbaceae</taxon>
        <taxon>Natrinema</taxon>
    </lineage>
</organism>
<dbReference type="PANTHER" id="PTHR42912:SF96">
    <property type="entry name" value="METHYLTRANSFERASE DOMAIN-CONTAINING PROTEIN"/>
    <property type="match status" value="1"/>
</dbReference>
<feature type="domain" description="Methyltransferase type 11" evidence="4">
    <location>
        <begin position="44"/>
        <end position="138"/>
    </location>
</feature>
<dbReference type="InterPro" id="IPR023576">
    <property type="entry name" value="UbiE/COQ5_MeTrFase_CS"/>
</dbReference>
<evidence type="ECO:0000256" key="1">
    <source>
        <dbReference type="ARBA" id="ARBA00022603"/>
    </source>
</evidence>
<dbReference type="InterPro" id="IPR050508">
    <property type="entry name" value="Methyltransf_Superfamily"/>
</dbReference>
<accession>A0A2A5QTT3</accession>
<dbReference type="GO" id="GO:0032259">
    <property type="term" value="P:methylation"/>
    <property type="evidence" value="ECO:0007669"/>
    <property type="project" value="UniProtKB-KW"/>
</dbReference>
<dbReference type="PROSITE" id="PS01184">
    <property type="entry name" value="UBIE_2"/>
    <property type="match status" value="1"/>
</dbReference>
<dbReference type="InterPro" id="IPR013216">
    <property type="entry name" value="Methyltransf_11"/>
</dbReference>
<dbReference type="EMBL" id="NXNI01000001">
    <property type="protein sequence ID" value="PCR90224.1"/>
    <property type="molecule type" value="Genomic_DNA"/>
</dbReference>
<keyword evidence="3" id="KW-0949">S-adenosyl-L-methionine</keyword>
<proteinExistence type="predicted"/>
<dbReference type="RefSeq" id="WP_097381552.1">
    <property type="nucleotide sequence ID" value="NZ_NXNI01000001.1"/>
</dbReference>
<dbReference type="Gene3D" id="3.40.50.150">
    <property type="entry name" value="Vaccinia Virus protein VP39"/>
    <property type="match status" value="1"/>
</dbReference>
<dbReference type="Pfam" id="PF08241">
    <property type="entry name" value="Methyltransf_11"/>
    <property type="match status" value="1"/>
</dbReference>
<sequence length="202" mass="22475">MSAEEIADSYGDVADELVRWSRLERLFAGRYRRRQFENAAGRVLDVACGTGRNFRYLSTATDVVGIDISDEMLAHARDELDGLALDGTLHRMDAQALAFPDDSFDTVISSFATCTFPDPITALREMQRVCKPGGQLLFLEHSRSDVAPLAWLQDWRAESHYQTAGCQLNHEPLETVQKTDLAIEKTNKQLFGLVAGIEATPP</sequence>
<evidence type="ECO:0000256" key="2">
    <source>
        <dbReference type="ARBA" id="ARBA00022679"/>
    </source>
</evidence>
<evidence type="ECO:0000256" key="3">
    <source>
        <dbReference type="ARBA" id="ARBA00022691"/>
    </source>
</evidence>
<gene>
    <name evidence="5" type="ORF">CP557_06520</name>
</gene>
<dbReference type="Proteomes" id="UP000219689">
    <property type="component" value="Unassembled WGS sequence"/>
</dbReference>
<dbReference type="GO" id="GO:0008757">
    <property type="term" value="F:S-adenosylmethionine-dependent methyltransferase activity"/>
    <property type="evidence" value="ECO:0007669"/>
    <property type="project" value="InterPro"/>
</dbReference>
<comment type="caution">
    <text evidence="5">The sequence shown here is derived from an EMBL/GenBank/DDBJ whole genome shotgun (WGS) entry which is preliminary data.</text>
</comment>
<dbReference type="AlphaFoldDB" id="A0A2A5QTT3"/>
<reference evidence="5 6" key="1">
    <citation type="submission" date="2017-09" db="EMBL/GenBank/DDBJ databases">
        <title>Genome sequences of Natrinema ejinorence JCM 13890T.</title>
        <authorList>
            <person name="Roh S.W."/>
            <person name="Kim Y.B."/>
            <person name="Kim J.Y."/>
        </authorList>
    </citation>
    <scope>NUCLEOTIDE SEQUENCE [LARGE SCALE GENOMIC DNA]</scope>
    <source>
        <strain evidence="5 6">JCM 13890</strain>
    </source>
</reference>
<keyword evidence="6" id="KW-1185">Reference proteome</keyword>
<dbReference type="PANTHER" id="PTHR42912">
    <property type="entry name" value="METHYLTRANSFERASE"/>
    <property type="match status" value="1"/>
</dbReference>
<protein>
    <submittedName>
        <fullName evidence="5">Methyltransferase type 11</fullName>
    </submittedName>
</protein>
<dbReference type="SUPFAM" id="SSF53335">
    <property type="entry name" value="S-adenosyl-L-methionine-dependent methyltransferases"/>
    <property type="match status" value="1"/>
</dbReference>
<keyword evidence="2 5" id="KW-0808">Transferase</keyword>
<keyword evidence="1 5" id="KW-0489">Methyltransferase</keyword>
<evidence type="ECO:0000259" key="4">
    <source>
        <dbReference type="Pfam" id="PF08241"/>
    </source>
</evidence>
<evidence type="ECO:0000313" key="5">
    <source>
        <dbReference type="EMBL" id="PCR90224.1"/>
    </source>
</evidence>
<dbReference type="InterPro" id="IPR029063">
    <property type="entry name" value="SAM-dependent_MTases_sf"/>
</dbReference>
<evidence type="ECO:0000313" key="6">
    <source>
        <dbReference type="Proteomes" id="UP000219689"/>
    </source>
</evidence>
<name>A0A2A5QTT3_9EURY</name>
<dbReference type="OrthoDB" id="147504at2157"/>
<dbReference type="CDD" id="cd02440">
    <property type="entry name" value="AdoMet_MTases"/>
    <property type="match status" value="1"/>
</dbReference>